<dbReference type="STRING" id="690567.2411"/>
<keyword evidence="3" id="KW-0378">Hydrolase</keyword>
<sequence>MKLDLAQIRNFRMLKELDVDFEDILSLVIGKNNSGKTSFLSILQKFLSENKPEFTFDDFNINTQKDILACENNNSSPEEYVEPLLSLKLYISYNDTDNLGNASALLLDLDSEMHQLVVLFEYFLGYEKYLKLVSDYSEYKSKGINRDFEYYLRNNINRYFTVRIKALEYGNETNFKIINSDIVSSVISMQIIGAKRDVDNEQGHSRALSFLAGKYYNSSVVSEEEFPELQKKLSETDESLTGIYHDLFRPVIKEIAAMSYNPQEAELSIISTLSEKKIFQDNTTVKYKHEDTLLPEDYNGLGYLNLFAIIFNIRIKLDQLSKKNKPDEDPAPLNLLFIEEPEAHTHPQMQYIFIKNIKKILTQHCLESSKDFSLQTIISTHSSHIVSQCDFEDIKYFFRESSTSVKSRSLKALFSKMVTAENTPTKEEEERAYRFVKQYVTLNRAELFFADKAILLEGDTERMLIYAMMKKVDECTEADNYNPLLSQNISVIEVGAYSHIFATFLGFLGIKTLIITDLDCAKSDGSGKPKKCRFSEGTTTTNASIKHFTQCSDLTDILSLSALPITLSYDNNTTSWSLDEKGQLRLLFQKEENCYQARSFEDAFICNNLQFIVDHKNHFTSLKNITVLDNSPPDFYDIADRCISSKTSFALDVLLYGGTHNEKWTTPLYIKEGLEWLAQ</sequence>
<dbReference type="RefSeq" id="WP_046499331.1">
    <property type="nucleotide sequence ID" value="NZ_CGIH01000041.1"/>
</dbReference>
<evidence type="ECO:0000313" key="4">
    <source>
        <dbReference type="Proteomes" id="UP000045545"/>
    </source>
</evidence>
<dbReference type="PANTHER" id="PTHR43581">
    <property type="entry name" value="ATP/GTP PHOSPHATASE"/>
    <property type="match status" value="1"/>
</dbReference>
<dbReference type="InterPro" id="IPR034139">
    <property type="entry name" value="TOPRIM_OLD"/>
</dbReference>
<accession>A0A0E3W3R0</accession>
<dbReference type="InterPro" id="IPR027417">
    <property type="entry name" value="P-loop_NTPase"/>
</dbReference>
<gene>
    <name evidence="3" type="ORF">2411</name>
</gene>
<dbReference type="CDD" id="cd01026">
    <property type="entry name" value="TOPRIM_OLD"/>
    <property type="match status" value="1"/>
</dbReference>
<dbReference type="PANTHER" id="PTHR43581:SF2">
    <property type="entry name" value="EXCINUCLEASE ATPASE SUBUNIT"/>
    <property type="match status" value="1"/>
</dbReference>
<dbReference type="SUPFAM" id="SSF52540">
    <property type="entry name" value="P-loop containing nucleoside triphosphate hydrolases"/>
    <property type="match status" value="1"/>
</dbReference>
<dbReference type="Pfam" id="PF20469">
    <property type="entry name" value="OLD-like_TOPRIM"/>
    <property type="match status" value="1"/>
</dbReference>
<dbReference type="InterPro" id="IPR051396">
    <property type="entry name" value="Bact_Antivir_Def_Nuclease"/>
</dbReference>
<feature type="domain" description="Endonuclease GajA/Old nuclease/RecF-like AAA" evidence="1">
    <location>
        <begin position="1"/>
        <end position="386"/>
    </location>
</feature>
<evidence type="ECO:0000259" key="2">
    <source>
        <dbReference type="Pfam" id="PF20469"/>
    </source>
</evidence>
<dbReference type="InterPro" id="IPR041685">
    <property type="entry name" value="AAA_GajA/Old/RecF-like"/>
</dbReference>
<reference evidence="3 4" key="1">
    <citation type="submission" date="2015-03" db="EMBL/GenBank/DDBJ databases">
        <authorList>
            <person name="Murphy D."/>
        </authorList>
    </citation>
    <scope>NUCLEOTIDE SEQUENCE [LARGE SCALE GENOMIC DNA]</scope>
    <source>
        <strain evidence="3 4">OL-4</strain>
    </source>
</reference>
<dbReference type="Pfam" id="PF13175">
    <property type="entry name" value="AAA_15"/>
    <property type="match status" value="1"/>
</dbReference>
<dbReference type="Proteomes" id="UP000045545">
    <property type="component" value="Unassembled WGS sequence"/>
</dbReference>
<dbReference type="Gene3D" id="3.40.50.300">
    <property type="entry name" value="P-loop containing nucleotide triphosphate hydrolases"/>
    <property type="match status" value="1"/>
</dbReference>
<proteinExistence type="predicted"/>
<evidence type="ECO:0000259" key="1">
    <source>
        <dbReference type="Pfam" id="PF13175"/>
    </source>
</evidence>
<dbReference type="EMBL" id="CGIH01000041">
    <property type="protein sequence ID" value="CFX99694.1"/>
    <property type="molecule type" value="Genomic_DNA"/>
</dbReference>
<dbReference type="GO" id="GO:0016787">
    <property type="term" value="F:hydrolase activity"/>
    <property type="evidence" value="ECO:0007669"/>
    <property type="project" value="UniProtKB-KW"/>
</dbReference>
<keyword evidence="4" id="KW-1185">Reference proteome</keyword>
<dbReference type="AlphaFoldDB" id="A0A0E3W3R0"/>
<evidence type="ECO:0000313" key="3">
    <source>
        <dbReference type="EMBL" id="CFX99694.1"/>
    </source>
</evidence>
<protein>
    <submittedName>
        <fullName evidence="3">p-loop containing nucleoside triphosphate hydrolase</fullName>
    </submittedName>
</protein>
<name>A0A0E3W3R0_9FIRM</name>
<organism evidence="3 4">
    <name type="scientific">Syntrophomonas zehnderi OL-4</name>
    <dbReference type="NCBI Taxonomy" id="690567"/>
    <lineage>
        <taxon>Bacteria</taxon>
        <taxon>Bacillati</taxon>
        <taxon>Bacillota</taxon>
        <taxon>Clostridia</taxon>
        <taxon>Eubacteriales</taxon>
        <taxon>Syntrophomonadaceae</taxon>
        <taxon>Syntrophomonas</taxon>
    </lineage>
</organism>
<feature type="domain" description="OLD protein-like TOPRIM" evidence="2">
    <location>
        <begin position="448"/>
        <end position="519"/>
    </location>
</feature>